<organism evidence="2 3">
    <name type="scientific">Apiospora phragmitis</name>
    <dbReference type="NCBI Taxonomy" id="2905665"/>
    <lineage>
        <taxon>Eukaryota</taxon>
        <taxon>Fungi</taxon>
        <taxon>Dikarya</taxon>
        <taxon>Ascomycota</taxon>
        <taxon>Pezizomycotina</taxon>
        <taxon>Sordariomycetes</taxon>
        <taxon>Xylariomycetidae</taxon>
        <taxon>Amphisphaeriales</taxon>
        <taxon>Apiosporaceae</taxon>
        <taxon>Apiospora</taxon>
    </lineage>
</organism>
<proteinExistence type="predicted"/>
<evidence type="ECO:0000313" key="3">
    <source>
        <dbReference type="Proteomes" id="UP001480595"/>
    </source>
</evidence>
<dbReference type="Pfam" id="PF07992">
    <property type="entry name" value="Pyr_redox_2"/>
    <property type="match status" value="1"/>
</dbReference>
<reference evidence="2 3" key="1">
    <citation type="submission" date="2023-01" db="EMBL/GenBank/DDBJ databases">
        <title>Analysis of 21 Apiospora genomes using comparative genomics revels a genus with tremendous synthesis potential of carbohydrate active enzymes and secondary metabolites.</title>
        <authorList>
            <person name="Sorensen T."/>
        </authorList>
    </citation>
    <scope>NUCLEOTIDE SEQUENCE [LARGE SCALE GENOMIC DNA]</scope>
    <source>
        <strain evidence="2 3">CBS 135458</strain>
    </source>
</reference>
<protein>
    <submittedName>
        <fullName evidence="2">FAD/NAD(P)-binding protein</fullName>
    </submittedName>
</protein>
<dbReference type="PRINTS" id="PR00411">
    <property type="entry name" value="PNDRDTASEI"/>
</dbReference>
<accession>A0ABR1VGN9</accession>
<dbReference type="InterPro" id="IPR036188">
    <property type="entry name" value="FAD/NAD-bd_sf"/>
</dbReference>
<dbReference type="GeneID" id="92090136"/>
<dbReference type="Gene3D" id="3.50.50.100">
    <property type="match status" value="1"/>
</dbReference>
<name>A0ABR1VGN9_9PEZI</name>
<sequence length="427" mass="46754">MLQKARLIVSFIAYVFKRIGELAWESIENRYRQIQFASQPPLTDHGEMRNIVVVGASYAGYHAARVIASSLPPNSPYRVVIIEPHSHFHFTWVLPRFCVVEQEHKAFIPYGPYLKGAPEGRVRWVHERVARVDRDSVWLEKSHDQIPYAFLVIASGAGAAEGLPSRVAADTKAEGMALLKDMQRNIKGAQHLVVVGGGAAGVELAADAKQKYPEKHVTLVHSRKAVMHRFGPELQAAALKGLENLGVVTILQERSASGSIVEGQITLQSGKRLQCDFLVNCTGQSPSSSFMAGLAPEAILPTGTIRVRPTLQIQDEKLPNVYVCGDVAAVGIDNPNARSAMRQGAVVGLNVVRAATGGSPTKTYKPFWGEGVIKLTLGLDKSISHVSDGKTELWWQSKERNLDLMSALGWRHLGAKPFDDDDDESEK</sequence>
<dbReference type="InterPro" id="IPR023753">
    <property type="entry name" value="FAD/NAD-binding_dom"/>
</dbReference>
<evidence type="ECO:0000313" key="2">
    <source>
        <dbReference type="EMBL" id="KAK8069048.1"/>
    </source>
</evidence>
<dbReference type="EMBL" id="JAQQWL010000006">
    <property type="protein sequence ID" value="KAK8069048.1"/>
    <property type="molecule type" value="Genomic_DNA"/>
</dbReference>
<dbReference type="RefSeq" id="XP_066716342.1">
    <property type="nucleotide sequence ID" value="XM_066857073.1"/>
</dbReference>
<dbReference type="SUPFAM" id="SSF51905">
    <property type="entry name" value="FAD/NAD(P)-binding domain"/>
    <property type="match status" value="1"/>
</dbReference>
<keyword evidence="3" id="KW-1185">Reference proteome</keyword>
<dbReference type="PRINTS" id="PR00368">
    <property type="entry name" value="FADPNR"/>
</dbReference>
<dbReference type="Proteomes" id="UP001480595">
    <property type="component" value="Unassembled WGS sequence"/>
</dbReference>
<dbReference type="PANTHER" id="PTHR43735:SF5">
    <property type="entry name" value="FAD_NAD(P)-BINDING DOMAIN-CONTAINING PROTEIN"/>
    <property type="match status" value="1"/>
</dbReference>
<comment type="caution">
    <text evidence="2">The sequence shown here is derived from an EMBL/GenBank/DDBJ whole genome shotgun (WGS) entry which is preliminary data.</text>
</comment>
<evidence type="ECO:0000259" key="1">
    <source>
        <dbReference type="Pfam" id="PF07992"/>
    </source>
</evidence>
<gene>
    <name evidence="2" type="ORF">PG994_005664</name>
</gene>
<dbReference type="PANTHER" id="PTHR43735">
    <property type="entry name" value="APOPTOSIS-INDUCING FACTOR 1"/>
    <property type="match status" value="1"/>
</dbReference>
<feature type="domain" description="FAD/NAD(P)-binding" evidence="1">
    <location>
        <begin position="50"/>
        <end position="343"/>
    </location>
</feature>